<feature type="transmembrane region" description="Helical" evidence="7">
    <location>
        <begin position="18"/>
        <end position="38"/>
    </location>
</feature>
<evidence type="ECO:0000256" key="1">
    <source>
        <dbReference type="ARBA" id="ARBA00004141"/>
    </source>
</evidence>
<evidence type="ECO:0000256" key="6">
    <source>
        <dbReference type="RuleBase" id="RU003943"/>
    </source>
</evidence>
<dbReference type="InterPro" id="IPR037294">
    <property type="entry name" value="ABC_BtuC-like"/>
</dbReference>
<evidence type="ECO:0000313" key="9">
    <source>
        <dbReference type="Proteomes" id="UP000192900"/>
    </source>
</evidence>
<dbReference type="EMBL" id="CP019706">
    <property type="protein sequence ID" value="ARJ40953.1"/>
    <property type="molecule type" value="Genomic_DNA"/>
</dbReference>
<dbReference type="STRING" id="1891675.B1H58_02370"/>
<dbReference type="AlphaFoldDB" id="A0A1W6B1K0"/>
<reference evidence="8 9" key="1">
    <citation type="submission" date="2017-02" db="EMBL/GenBank/DDBJ databases">
        <title>Complete genome sequence of the drought resistance-promoting endophyte Pantoea alhagi LTYR-11Z.</title>
        <authorList>
            <person name="Zhang L."/>
        </authorList>
    </citation>
    <scope>NUCLEOTIDE SEQUENCE [LARGE SCALE GENOMIC DNA]</scope>
    <source>
        <strain evidence="8 9">LTYR-11Z</strain>
    </source>
</reference>
<dbReference type="GO" id="GO:0010043">
    <property type="term" value="P:response to zinc ion"/>
    <property type="evidence" value="ECO:0007669"/>
    <property type="project" value="TreeGrafter"/>
</dbReference>
<keyword evidence="6" id="KW-0813">Transport</keyword>
<gene>
    <name evidence="8" type="ORF">B1H58_02370</name>
</gene>
<dbReference type="RefSeq" id="WP_085067802.1">
    <property type="nucleotide sequence ID" value="NZ_CP019706.1"/>
</dbReference>
<keyword evidence="9" id="KW-1185">Reference proteome</keyword>
<accession>A0A1W6B1K0</accession>
<dbReference type="GO" id="GO:0055085">
    <property type="term" value="P:transmembrane transport"/>
    <property type="evidence" value="ECO:0007669"/>
    <property type="project" value="InterPro"/>
</dbReference>
<evidence type="ECO:0000256" key="2">
    <source>
        <dbReference type="ARBA" id="ARBA00008034"/>
    </source>
</evidence>
<dbReference type="Pfam" id="PF00950">
    <property type="entry name" value="ABC-3"/>
    <property type="match status" value="1"/>
</dbReference>
<evidence type="ECO:0000256" key="4">
    <source>
        <dbReference type="ARBA" id="ARBA00022989"/>
    </source>
</evidence>
<protein>
    <submittedName>
        <fullName evidence="8">Iron ABC transporter</fullName>
    </submittedName>
</protein>
<feature type="transmembrane region" description="Helical" evidence="7">
    <location>
        <begin position="59"/>
        <end position="88"/>
    </location>
</feature>
<dbReference type="InterPro" id="IPR001626">
    <property type="entry name" value="ABC_TroCD"/>
</dbReference>
<dbReference type="GO" id="GO:0043190">
    <property type="term" value="C:ATP-binding cassette (ABC) transporter complex"/>
    <property type="evidence" value="ECO:0007669"/>
    <property type="project" value="InterPro"/>
</dbReference>
<dbReference type="Gene3D" id="1.10.3470.10">
    <property type="entry name" value="ABC transporter involved in vitamin B12 uptake, BtuC"/>
    <property type="match status" value="1"/>
</dbReference>
<dbReference type="Proteomes" id="UP000192900">
    <property type="component" value="Chromosome"/>
</dbReference>
<feature type="transmembrane region" description="Helical" evidence="7">
    <location>
        <begin position="100"/>
        <end position="117"/>
    </location>
</feature>
<proteinExistence type="inferred from homology"/>
<feature type="transmembrane region" description="Helical" evidence="7">
    <location>
        <begin position="254"/>
        <end position="273"/>
    </location>
</feature>
<organism evidence="8 9">
    <name type="scientific">Pantoea alhagi</name>
    <dbReference type="NCBI Taxonomy" id="1891675"/>
    <lineage>
        <taxon>Bacteria</taxon>
        <taxon>Pseudomonadati</taxon>
        <taxon>Pseudomonadota</taxon>
        <taxon>Gammaproteobacteria</taxon>
        <taxon>Enterobacterales</taxon>
        <taxon>Erwiniaceae</taxon>
        <taxon>Pantoea</taxon>
    </lineage>
</organism>
<comment type="subcellular location">
    <subcellularLocation>
        <location evidence="6">Cell membrane</location>
        <topology evidence="6">Multi-pass membrane protein</topology>
    </subcellularLocation>
    <subcellularLocation>
        <location evidence="1">Membrane</location>
        <topology evidence="1">Multi-pass membrane protein</topology>
    </subcellularLocation>
</comment>
<feature type="transmembrane region" description="Helical" evidence="7">
    <location>
        <begin position="181"/>
        <end position="212"/>
    </location>
</feature>
<comment type="similarity">
    <text evidence="2 6">Belongs to the ABC-3 integral membrane protein family.</text>
</comment>
<dbReference type="PANTHER" id="PTHR30477:SF13">
    <property type="entry name" value="IRON TRANSPORT SYSTEM MEMBRANE PROTEIN HI_0360-RELATED"/>
    <property type="match status" value="1"/>
</dbReference>
<dbReference type="SUPFAM" id="SSF81345">
    <property type="entry name" value="ABC transporter involved in vitamin B12 uptake, BtuC"/>
    <property type="match status" value="1"/>
</dbReference>
<keyword evidence="3 6" id="KW-0812">Transmembrane</keyword>
<dbReference type="KEGG" id="palh:B1H58_02370"/>
<dbReference type="PANTHER" id="PTHR30477">
    <property type="entry name" value="ABC-TRANSPORTER METAL-BINDING PROTEIN"/>
    <property type="match status" value="1"/>
</dbReference>
<evidence type="ECO:0000256" key="7">
    <source>
        <dbReference type="SAM" id="Phobius"/>
    </source>
</evidence>
<feature type="transmembrane region" description="Helical" evidence="7">
    <location>
        <begin position="138"/>
        <end position="161"/>
    </location>
</feature>
<name>A0A1W6B1K0_9GAMM</name>
<feature type="transmembrane region" description="Helical" evidence="7">
    <location>
        <begin position="224"/>
        <end position="248"/>
    </location>
</feature>
<evidence type="ECO:0000313" key="8">
    <source>
        <dbReference type="EMBL" id="ARJ40953.1"/>
    </source>
</evidence>
<evidence type="ECO:0000256" key="5">
    <source>
        <dbReference type="ARBA" id="ARBA00023136"/>
    </source>
</evidence>
<dbReference type="OrthoDB" id="9804300at2"/>
<keyword evidence="4 7" id="KW-1133">Transmembrane helix</keyword>
<sequence>MTQHILEAFTAFGFMRRSLVACLALSLSVTPLGVFLLLRRMSLIGDALSHAVLPGVAVGYLFSGMSLLAMGAGGFIAGLLVALLAGWVSSVTTLREDSSFAGFYLGSLALGVVLVSLRGSGVDLLHLLFGSLLAVDRTALIFIGVIATLTLLTLALGYRAIVAEAFDMTFLQVRSQHTPRLIHALFLALVVMNLVAGFQILGTLMTVGLMMLPAIAARCWSNRLPIILLLAVLIGMGSSFIGLTWSWYQSIPAGPAIVLTASLGFLVSVLFGVEKGLFRLTYNRVKG</sequence>
<keyword evidence="5 7" id="KW-0472">Membrane</keyword>
<evidence type="ECO:0000256" key="3">
    <source>
        <dbReference type="ARBA" id="ARBA00022692"/>
    </source>
</evidence>